<organism evidence="1 2">
    <name type="scientific">Polyangium spumosum</name>
    <dbReference type="NCBI Taxonomy" id="889282"/>
    <lineage>
        <taxon>Bacteria</taxon>
        <taxon>Pseudomonadati</taxon>
        <taxon>Myxococcota</taxon>
        <taxon>Polyangia</taxon>
        <taxon>Polyangiales</taxon>
        <taxon>Polyangiaceae</taxon>
        <taxon>Polyangium</taxon>
    </lineage>
</organism>
<reference evidence="1 2" key="1">
    <citation type="submission" date="2019-10" db="EMBL/GenBank/DDBJ databases">
        <title>A soil myxobacterium in the family Polyangiaceae.</title>
        <authorList>
            <person name="Li Y."/>
            <person name="Wang J."/>
        </authorList>
    </citation>
    <scope>NUCLEOTIDE SEQUENCE [LARGE SCALE GENOMIC DNA]</scope>
    <source>
        <strain evidence="1 2">DSM 14734</strain>
    </source>
</reference>
<name>A0A6N7PJY7_9BACT</name>
<dbReference type="RefSeq" id="WP_153817428.1">
    <property type="nucleotide sequence ID" value="NZ_WJIE01000001.1"/>
</dbReference>
<protein>
    <submittedName>
        <fullName evidence="1">Uncharacterized protein</fullName>
    </submittedName>
</protein>
<proteinExistence type="predicted"/>
<sequence>MQLLSPGGEAVRLARRLDARGLVLAALLAGLASGCAALRPVTTSAAEYSAYRTTRVSPTLEGRIVAAARYLARYPDGAFVTEVRGFYTMAEPLYFEEHRATAEGLHVYLAALPRGPHAAEARQRLERLAEKGPRAEGGFDRAVMDTNARLARLAGERGAAREQITTSLRMWLDPDAFARPLSEAKAELVVPWSLSLPRPRCTWNDEAPGGEMRCEKLFELPYEVRRGEGTEERQATVEVVVVEDARGRPRRVTIGGPDLFVRLEETFSGRAIEPGDPSGRAAGVSRATALVRREFFARISDDPSCRKRSRAPKILELACGGVRATVEAALDSTDDDHIVITPMSSD</sequence>
<comment type="caution">
    <text evidence="1">The sequence shown here is derived from an EMBL/GenBank/DDBJ whole genome shotgun (WGS) entry which is preliminary data.</text>
</comment>
<keyword evidence="2" id="KW-1185">Reference proteome</keyword>
<dbReference type="Proteomes" id="UP000440224">
    <property type="component" value="Unassembled WGS sequence"/>
</dbReference>
<evidence type="ECO:0000313" key="2">
    <source>
        <dbReference type="Proteomes" id="UP000440224"/>
    </source>
</evidence>
<accession>A0A6N7PJY7</accession>
<dbReference type="EMBL" id="WJIE01000001">
    <property type="protein sequence ID" value="MRG90520.1"/>
    <property type="molecule type" value="Genomic_DNA"/>
</dbReference>
<gene>
    <name evidence="1" type="ORF">GF068_01065</name>
</gene>
<evidence type="ECO:0000313" key="1">
    <source>
        <dbReference type="EMBL" id="MRG90520.1"/>
    </source>
</evidence>
<dbReference type="AlphaFoldDB" id="A0A6N7PJY7"/>
<dbReference type="OrthoDB" id="5509127at2"/>